<comment type="caution">
    <text evidence="2">The sequence shown here is derived from an EMBL/GenBank/DDBJ whole genome shotgun (WGS) entry which is preliminary data.</text>
</comment>
<protein>
    <recommendedName>
        <fullName evidence="4">Integral membrane protein</fullName>
    </recommendedName>
</protein>
<dbReference type="Proteomes" id="UP001551329">
    <property type="component" value="Unassembled WGS sequence"/>
</dbReference>
<dbReference type="RefSeq" id="WP_358471701.1">
    <property type="nucleotide sequence ID" value="NZ_JBEZAE010000005.1"/>
</dbReference>
<keyword evidence="1" id="KW-0472">Membrane</keyword>
<accession>A0ABV3C7H4</accession>
<proteinExistence type="predicted"/>
<name>A0ABV3C7H4_9ACTN</name>
<reference evidence="2 3" key="1">
    <citation type="submission" date="2024-06" db="EMBL/GenBank/DDBJ databases">
        <title>The Natural Products Discovery Center: Release of the First 8490 Sequenced Strains for Exploring Actinobacteria Biosynthetic Diversity.</title>
        <authorList>
            <person name="Kalkreuter E."/>
            <person name="Kautsar S.A."/>
            <person name="Yang D."/>
            <person name="Bader C.D."/>
            <person name="Teijaro C.N."/>
            <person name="Fluegel L."/>
            <person name="Davis C.M."/>
            <person name="Simpson J.R."/>
            <person name="Lauterbach L."/>
            <person name="Steele A.D."/>
            <person name="Gui C."/>
            <person name="Meng S."/>
            <person name="Li G."/>
            <person name="Viehrig K."/>
            <person name="Ye F."/>
            <person name="Su P."/>
            <person name="Kiefer A.F."/>
            <person name="Nichols A."/>
            <person name="Cepeda A.J."/>
            <person name="Yan W."/>
            <person name="Fan B."/>
            <person name="Jiang Y."/>
            <person name="Adhikari A."/>
            <person name="Zheng C.-J."/>
            <person name="Schuster L."/>
            <person name="Cowan T.M."/>
            <person name="Smanski M.J."/>
            <person name="Chevrette M.G."/>
            <person name="De Carvalho L.P.S."/>
            <person name="Shen B."/>
        </authorList>
    </citation>
    <scope>NUCLEOTIDE SEQUENCE [LARGE SCALE GENOMIC DNA]</scope>
    <source>
        <strain evidence="2 3">NPDC045974</strain>
    </source>
</reference>
<evidence type="ECO:0008006" key="4">
    <source>
        <dbReference type="Google" id="ProtNLM"/>
    </source>
</evidence>
<evidence type="ECO:0000256" key="1">
    <source>
        <dbReference type="SAM" id="Phobius"/>
    </source>
</evidence>
<dbReference type="EMBL" id="JBEZAE010000005">
    <property type="protein sequence ID" value="MEU7070735.1"/>
    <property type="molecule type" value="Genomic_DNA"/>
</dbReference>
<gene>
    <name evidence="2" type="ORF">AB0A88_11395</name>
</gene>
<evidence type="ECO:0000313" key="2">
    <source>
        <dbReference type="EMBL" id="MEU7070735.1"/>
    </source>
</evidence>
<feature type="transmembrane region" description="Helical" evidence="1">
    <location>
        <begin position="46"/>
        <end position="67"/>
    </location>
</feature>
<sequence length="77" mass="7475">MNPSFRTTALSRGALAAGAPTAVLSLLLVIGGLTANTAAGETGQPAGVFGAIGLFLGGTLLAVGALARKVVALGERR</sequence>
<keyword evidence="3" id="KW-1185">Reference proteome</keyword>
<feature type="transmembrane region" description="Helical" evidence="1">
    <location>
        <begin position="12"/>
        <end position="34"/>
    </location>
</feature>
<organism evidence="2 3">
    <name type="scientific">Streptomyces narbonensis</name>
    <dbReference type="NCBI Taxonomy" id="67333"/>
    <lineage>
        <taxon>Bacteria</taxon>
        <taxon>Bacillati</taxon>
        <taxon>Actinomycetota</taxon>
        <taxon>Actinomycetes</taxon>
        <taxon>Kitasatosporales</taxon>
        <taxon>Streptomycetaceae</taxon>
        <taxon>Streptomyces</taxon>
    </lineage>
</organism>
<keyword evidence="1" id="KW-0812">Transmembrane</keyword>
<keyword evidence="1" id="KW-1133">Transmembrane helix</keyword>
<evidence type="ECO:0000313" key="3">
    <source>
        <dbReference type="Proteomes" id="UP001551329"/>
    </source>
</evidence>